<dbReference type="Pfam" id="PF07687">
    <property type="entry name" value="M20_dimer"/>
    <property type="match status" value="1"/>
</dbReference>
<dbReference type="GO" id="GO:0006508">
    <property type="term" value="P:proteolysis"/>
    <property type="evidence" value="ECO:0007669"/>
    <property type="project" value="UniProtKB-KW"/>
</dbReference>
<feature type="domain" description="Peptidase M20 dimerisation" evidence="4">
    <location>
        <begin position="193"/>
        <end position="351"/>
    </location>
</feature>
<proteinExistence type="predicted"/>
<dbReference type="InterPro" id="IPR002933">
    <property type="entry name" value="Peptidase_M20"/>
</dbReference>
<dbReference type="GO" id="GO:0046872">
    <property type="term" value="F:metal ion binding"/>
    <property type="evidence" value="ECO:0007669"/>
    <property type="project" value="UniProtKB-KW"/>
</dbReference>
<protein>
    <submittedName>
        <fullName evidence="5">M20/M25/M40 family metallo-hydrolase</fullName>
    </submittedName>
</protein>
<dbReference type="RefSeq" id="WP_134572564.1">
    <property type="nucleotide sequence ID" value="NZ_SOGT01000012.1"/>
</dbReference>
<dbReference type="InterPro" id="IPR011650">
    <property type="entry name" value="Peptidase_M20_dimer"/>
</dbReference>
<dbReference type="EMBL" id="SOGT01000012">
    <property type="protein sequence ID" value="TFD25145.1"/>
    <property type="molecule type" value="Genomic_DNA"/>
</dbReference>
<dbReference type="OrthoDB" id="9761532at2"/>
<dbReference type="Pfam" id="PF01546">
    <property type="entry name" value="Peptidase_M20"/>
    <property type="match status" value="1"/>
</dbReference>
<dbReference type="AlphaFoldDB" id="A0A4R8ZDX8"/>
<evidence type="ECO:0000256" key="3">
    <source>
        <dbReference type="ARBA" id="ARBA00022801"/>
    </source>
</evidence>
<dbReference type="Gene3D" id="3.30.70.360">
    <property type="match status" value="1"/>
</dbReference>
<name>A0A4R8ZDX8_9MICO</name>
<dbReference type="Proteomes" id="UP000298424">
    <property type="component" value="Unassembled WGS sequence"/>
</dbReference>
<reference evidence="5 6" key="1">
    <citation type="submission" date="2019-03" db="EMBL/GenBank/DDBJ databases">
        <title>Genomics of glacier-inhabiting Cryobacterium strains.</title>
        <authorList>
            <person name="Liu Q."/>
            <person name="Xin Y.-H."/>
        </authorList>
    </citation>
    <scope>NUCLEOTIDE SEQUENCE [LARGE SCALE GENOMIC DNA]</scope>
    <source>
        <strain evidence="5 6">TMT1-1</strain>
    </source>
</reference>
<evidence type="ECO:0000256" key="1">
    <source>
        <dbReference type="ARBA" id="ARBA00022670"/>
    </source>
</evidence>
<sequence>MTIDDVYAHIDAGFTAALDELACLVRIAGVSAQPTDDLVVCAQIVLNSVCASGLRAHLIEGYGPPVVYGERIVDPSLPTVLIYGHYDVQPADFDAHWQDDPFESTIRDGRMYGRGTSDNKGQHLAQLCALRAIRAVHGELPVNVKVLIEGEEEVGSPHLAELVRDNRHLLAANLVITSDGPVHRSGTPQLVLGTRGQLGVELRTRGANREAHSGSLGGVLPDAAQHLVQAMATLWQPSGEIAVAGFFDDALPPTPTESANLAGLPLDLNDHLTDFGIVELPEPAGIGYYERLMLQPTMTITGLTSGYTGPGMKSVIANGARAHLDMRLVPGQNPNEIFRLLEAHLAVHAPDVELTRLSSVPASRTALDNRYVAIVAGAVERATGVVPFIVPSLGSSPPNFVFADILGIPSILVPYANPDQNNHAANKNFELSRFKDGMRIFATILDHVARAN</sequence>
<dbReference type="InterPro" id="IPR051458">
    <property type="entry name" value="Cyt/Met_Dipeptidase"/>
</dbReference>
<evidence type="ECO:0000313" key="5">
    <source>
        <dbReference type="EMBL" id="TFD25145.1"/>
    </source>
</evidence>
<dbReference type="PANTHER" id="PTHR43270:SF8">
    <property type="entry name" value="DI- AND TRIPEPTIDASE DUG2-RELATED"/>
    <property type="match status" value="1"/>
</dbReference>
<dbReference type="PANTHER" id="PTHR43270">
    <property type="entry name" value="BETA-ALA-HIS DIPEPTIDASE"/>
    <property type="match status" value="1"/>
</dbReference>
<organism evidence="5 6">
    <name type="scientific">Cryobacterium lyxosi</name>
    <dbReference type="NCBI Taxonomy" id="1259228"/>
    <lineage>
        <taxon>Bacteria</taxon>
        <taxon>Bacillati</taxon>
        <taxon>Actinomycetota</taxon>
        <taxon>Actinomycetes</taxon>
        <taxon>Micrococcales</taxon>
        <taxon>Microbacteriaceae</taxon>
        <taxon>Cryobacterium</taxon>
    </lineage>
</organism>
<evidence type="ECO:0000313" key="6">
    <source>
        <dbReference type="Proteomes" id="UP000298424"/>
    </source>
</evidence>
<keyword evidence="1" id="KW-0645">Protease</keyword>
<dbReference type="GO" id="GO:0008233">
    <property type="term" value="F:peptidase activity"/>
    <property type="evidence" value="ECO:0007669"/>
    <property type="project" value="UniProtKB-KW"/>
</dbReference>
<gene>
    <name evidence="5" type="ORF">E3T27_10220</name>
</gene>
<accession>A0A4R8ZDX8</accession>
<keyword evidence="6" id="KW-1185">Reference proteome</keyword>
<evidence type="ECO:0000256" key="2">
    <source>
        <dbReference type="ARBA" id="ARBA00022723"/>
    </source>
</evidence>
<dbReference type="Gene3D" id="3.40.630.10">
    <property type="entry name" value="Zn peptidases"/>
    <property type="match status" value="1"/>
</dbReference>
<comment type="caution">
    <text evidence="5">The sequence shown here is derived from an EMBL/GenBank/DDBJ whole genome shotgun (WGS) entry which is preliminary data.</text>
</comment>
<keyword evidence="2" id="KW-0479">Metal-binding</keyword>
<dbReference type="SUPFAM" id="SSF53187">
    <property type="entry name" value="Zn-dependent exopeptidases"/>
    <property type="match status" value="1"/>
</dbReference>
<keyword evidence="3 5" id="KW-0378">Hydrolase</keyword>
<evidence type="ECO:0000259" key="4">
    <source>
        <dbReference type="Pfam" id="PF07687"/>
    </source>
</evidence>